<reference evidence="2 3" key="1">
    <citation type="submission" date="2019-08" db="EMBL/GenBank/DDBJ databases">
        <title>In-depth cultivation of the pig gut microbiome towards novel bacterial diversity and tailored functional studies.</title>
        <authorList>
            <person name="Wylensek D."/>
            <person name="Hitch T.C.A."/>
            <person name="Clavel T."/>
        </authorList>
    </citation>
    <scope>NUCLEOTIDE SEQUENCE [LARGE SCALE GENOMIC DNA]</scope>
    <source>
        <strain evidence="2 3">WCA-389-WT-23D1</strain>
    </source>
</reference>
<proteinExistence type="predicted"/>
<comment type="caution">
    <text evidence="2">The sequence shown here is derived from an EMBL/GenBank/DDBJ whole genome shotgun (WGS) entry which is preliminary data.</text>
</comment>
<organism evidence="2 3">
    <name type="scientific">Clostridium porci</name>
    <dbReference type="NCBI Taxonomy" id="2605778"/>
    <lineage>
        <taxon>Bacteria</taxon>
        <taxon>Bacillati</taxon>
        <taxon>Bacillota</taxon>
        <taxon>Clostridia</taxon>
        <taxon>Eubacteriales</taxon>
        <taxon>Clostridiaceae</taxon>
        <taxon>Clostridium</taxon>
    </lineage>
</organism>
<feature type="signal peptide" evidence="1">
    <location>
        <begin position="1"/>
        <end position="26"/>
    </location>
</feature>
<dbReference type="EMBL" id="VUMD01000002">
    <property type="protein sequence ID" value="MSS35577.1"/>
    <property type="molecule type" value="Genomic_DNA"/>
</dbReference>
<evidence type="ECO:0000256" key="1">
    <source>
        <dbReference type="SAM" id="SignalP"/>
    </source>
</evidence>
<sequence>MRKCLLIAAAAIGTAAVLFTTGFARAEEHASGEAGYLKSATYYSDDWVINFWNSESKHMEEELAQIREDGFNNIILAVPWREFQPGISPCTYNDYAWEKLDRVMNAASAQNLSVMLRVGYTWDYAGRDNVLERYKKLMYDVSAQKAWMEYVGRLYERASAHENFCGGFLTWEDFWNFTDSSADLGNTVEGRRLAQASGYTDYARANYSLEELSKMYGHSIRSYEELYFPDQSSYARRVFYEFYDQFLNDMLVMSQTVFPGLSMEVRLDADPVNRQDGIKEGFMHTSTYPCGSAAYTSAMYSVPMGFENKNERVSAAEALEKAPVFFNRLRVYSGGKPAYIDQLLFTDNTIGYEHNAQLQDDQKALYLEGLAPILKNMTMGYGIWTYRDYGDNKLFNAQFALGSEGWMLSGGSYLTEWEGSKALLLLEGGSVSQSIGNRMTGAIGENAFVRFKAESEDSSRITIKLGGRVRTVEVQGSRTVEVQFRGCRVGDLSISVSGGAPVYVDDIQVYTFVTQGELYNLDGTEGACIEALRRMNQNL</sequence>
<dbReference type="RefSeq" id="WP_154470980.1">
    <property type="nucleotide sequence ID" value="NZ_DBEWUL010000193.1"/>
</dbReference>
<dbReference type="SUPFAM" id="SSF51445">
    <property type="entry name" value="(Trans)glycosidases"/>
    <property type="match status" value="1"/>
</dbReference>
<gene>
    <name evidence="2" type="ORF">FYJ39_03015</name>
</gene>
<evidence type="ECO:0000313" key="2">
    <source>
        <dbReference type="EMBL" id="MSS35577.1"/>
    </source>
</evidence>
<keyword evidence="3" id="KW-1185">Reference proteome</keyword>
<evidence type="ECO:0000313" key="3">
    <source>
        <dbReference type="Proteomes" id="UP000429958"/>
    </source>
</evidence>
<keyword evidence="1" id="KW-0732">Signal</keyword>
<protein>
    <submittedName>
        <fullName evidence="2">Uncharacterized protein</fullName>
    </submittedName>
</protein>
<name>A0A7X2NIR3_9CLOT</name>
<dbReference type="Proteomes" id="UP000429958">
    <property type="component" value="Unassembled WGS sequence"/>
</dbReference>
<dbReference type="InterPro" id="IPR017853">
    <property type="entry name" value="GH"/>
</dbReference>
<feature type="chain" id="PRO_5031449177" evidence="1">
    <location>
        <begin position="27"/>
        <end position="539"/>
    </location>
</feature>
<dbReference type="Gene3D" id="3.20.20.80">
    <property type="entry name" value="Glycosidases"/>
    <property type="match status" value="1"/>
</dbReference>
<accession>A0A7X2NIR3</accession>
<dbReference type="AlphaFoldDB" id="A0A7X2NIR3"/>